<name>A0ABT2WH03_9BACI</name>
<dbReference type="InterPro" id="IPR014904">
    <property type="entry name" value="YkuJ-like"/>
</dbReference>
<dbReference type="Proteomes" id="UP001208656">
    <property type="component" value="Unassembled WGS sequence"/>
</dbReference>
<comment type="caution">
    <text evidence="1">The sequence shown here is derived from an EMBL/GenBank/DDBJ whole genome shotgun (WGS) entry which is preliminary data.</text>
</comment>
<dbReference type="RefSeq" id="WP_173659476.1">
    <property type="nucleotide sequence ID" value="NZ_JAOUSE010000027.1"/>
</dbReference>
<dbReference type="SUPFAM" id="SSF143567">
    <property type="entry name" value="YkuJ-like"/>
    <property type="match status" value="1"/>
</dbReference>
<accession>A0ABT2WH03</accession>
<reference evidence="1 2" key="1">
    <citation type="submission" date="2022-10" db="EMBL/GenBank/DDBJ databases">
        <title>Description of Fervidibacillus gen. nov. in the family Fervidibacillaceae fam. nov. with two species, Fervidibacillus albus sp. nov., and Fervidibacillus halotolerans sp. nov., isolated from tidal flat sediments.</title>
        <authorList>
            <person name="Kwon K.K."/>
            <person name="Yang S.-H."/>
        </authorList>
    </citation>
    <scope>NUCLEOTIDE SEQUENCE [LARGE SCALE GENOMIC DNA]</scope>
    <source>
        <strain evidence="1 2">DSM 23332</strain>
    </source>
</reference>
<gene>
    <name evidence="1" type="ORF">OEV82_09555</name>
</gene>
<dbReference type="Gene3D" id="3.30.720.20">
    <property type="entry name" value="Protein of unknown function DUF1797"/>
    <property type="match status" value="1"/>
</dbReference>
<keyword evidence="2" id="KW-1185">Reference proteome</keyword>
<sequence>MSLLEGILSRLKNMQEAGEDSERYFEQNGVRKCKVNYFVKTDSFELKVFNSDGKTDAFQFDDIDMVAIEIFELLQTEAVM</sequence>
<evidence type="ECO:0000313" key="2">
    <source>
        <dbReference type="Proteomes" id="UP001208656"/>
    </source>
</evidence>
<dbReference type="Pfam" id="PF08796">
    <property type="entry name" value="DUF1797"/>
    <property type="match status" value="1"/>
</dbReference>
<evidence type="ECO:0000313" key="1">
    <source>
        <dbReference type="EMBL" id="MCU9594702.1"/>
    </source>
</evidence>
<dbReference type="InterPro" id="IPR038073">
    <property type="entry name" value="YkuJ-like_sf"/>
</dbReference>
<protein>
    <submittedName>
        <fullName evidence="1">YkuJ family protein</fullName>
    </submittedName>
</protein>
<dbReference type="EMBL" id="JAOUSE010000027">
    <property type="protein sequence ID" value="MCU9594702.1"/>
    <property type="molecule type" value="Genomic_DNA"/>
</dbReference>
<proteinExistence type="predicted"/>
<organism evidence="1 2">
    <name type="scientific">Pallidibacillus thermolactis</name>
    <dbReference type="NCBI Taxonomy" id="251051"/>
    <lineage>
        <taxon>Bacteria</taxon>
        <taxon>Bacillati</taxon>
        <taxon>Bacillota</taxon>
        <taxon>Bacilli</taxon>
        <taxon>Bacillales</taxon>
        <taxon>Bacillaceae</taxon>
        <taxon>Pallidibacillus</taxon>
    </lineage>
</organism>